<feature type="domain" description="HTH gntR-type" evidence="4">
    <location>
        <begin position="9"/>
        <end position="77"/>
    </location>
</feature>
<proteinExistence type="predicted"/>
<dbReference type="Proteomes" id="UP000530424">
    <property type="component" value="Unassembled WGS sequence"/>
</dbReference>
<dbReference type="Pfam" id="PF00392">
    <property type="entry name" value="GntR"/>
    <property type="match status" value="1"/>
</dbReference>
<dbReference type="InterPro" id="IPR011711">
    <property type="entry name" value="GntR_C"/>
</dbReference>
<evidence type="ECO:0000256" key="2">
    <source>
        <dbReference type="ARBA" id="ARBA00023125"/>
    </source>
</evidence>
<dbReference type="EMBL" id="JACCFP010000001">
    <property type="protein sequence ID" value="NYJ02184.1"/>
    <property type="molecule type" value="Genomic_DNA"/>
</dbReference>
<protein>
    <submittedName>
        <fullName evidence="5">DNA-binding FadR family transcriptional regulator</fullName>
    </submittedName>
</protein>
<sequence length="219" mass="23656">MPLSSTTPRSLVDQAIDGMRELLASGEWAVGTRIPPEPELARALDVSRNTVREAVRALAHTGVLQVRRGDGTYVAAPNEVAALLRQQVGRRDLGHVLEVRHAIETYAAMLAAERRTRADLTALRRALAERTRAVKRGDAAGFVAADVAFHLRVVAAAHNPLLDDLYGGFEESLRTTILLPESGSDDLHDQHSDLLAAIEAQDPEAATRASTRLLDAVGH</sequence>
<keyword evidence="6" id="KW-1185">Reference proteome</keyword>
<comment type="caution">
    <text evidence="5">The sequence shown here is derived from an EMBL/GenBank/DDBJ whole genome shotgun (WGS) entry which is preliminary data.</text>
</comment>
<dbReference type="SMART" id="SM00345">
    <property type="entry name" value="HTH_GNTR"/>
    <property type="match status" value="1"/>
</dbReference>
<dbReference type="PANTHER" id="PTHR43537">
    <property type="entry name" value="TRANSCRIPTIONAL REGULATOR, GNTR FAMILY"/>
    <property type="match status" value="1"/>
</dbReference>
<dbReference type="AlphaFoldDB" id="A0A853C423"/>
<name>A0A853C423_9ACTN</name>
<reference evidence="5 6" key="1">
    <citation type="submission" date="2020-07" db="EMBL/GenBank/DDBJ databases">
        <title>Sequencing the genomes of 1000 actinobacteria strains.</title>
        <authorList>
            <person name="Klenk H.-P."/>
        </authorList>
    </citation>
    <scope>NUCLEOTIDE SEQUENCE [LARGE SCALE GENOMIC DNA]</scope>
    <source>
        <strain evidence="5 6">DSM 103833</strain>
    </source>
</reference>
<evidence type="ECO:0000256" key="3">
    <source>
        <dbReference type="ARBA" id="ARBA00023163"/>
    </source>
</evidence>
<dbReference type="SMART" id="SM00895">
    <property type="entry name" value="FCD"/>
    <property type="match status" value="1"/>
</dbReference>
<organism evidence="5 6">
    <name type="scientific">Nocardioides thalensis</name>
    <dbReference type="NCBI Taxonomy" id="1914755"/>
    <lineage>
        <taxon>Bacteria</taxon>
        <taxon>Bacillati</taxon>
        <taxon>Actinomycetota</taxon>
        <taxon>Actinomycetes</taxon>
        <taxon>Propionibacteriales</taxon>
        <taxon>Nocardioidaceae</taxon>
        <taxon>Nocardioides</taxon>
    </lineage>
</organism>
<dbReference type="InterPro" id="IPR036388">
    <property type="entry name" value="WH-like_DNA-bd_sf"/>
</dbReference>
<keyword evidence="2 5" id="KW-0238">DNA-binding</keyword>
<evidence type="ECO:0000259" key="4">
    <source>
        <dbReference type="PROSITE" id="PS50949"/>
    </source>
</evidence>
<dbReference type="PROSITE" id="PS50949">
    <property type="entry name" value="HTH_GNTR"/>
    <property type="match status" value="1"/>
</dbReference>
<keyword evidence="1" id="KW-0805">Transcription regulation</keyword>
<dbReference type="GO" id="GO:0003700">
    <property type="term" value="F:DNA-binding transcription factor activity"/>
    <property type="evidence" value="ECO:0007669"/>
    <property type="project" value="InterPro"/>
</dbReference>
<dbReference type="InterPro" id="IPR000524">
    <property type="entry name" value="Tscrpt_reg_HTH_GntR"/>
</dbReference>
<accession>A0A853C423</accession>
<dbReference type="RefSeq" id="WP_179668587.1">
    <property type="nucleotide sequence ID" value="NZ_JACCFP010000001.1"/>
</dbReference>
<dbReference type="InterPro" id="IPR036390">
    <property type="entry name" value="WH_DNA-bd_sf"/>
</dbReference>
<dbReference type="SUPFAM" id="SSF48008">
    <property type="entry name" value="GntR ligand-binding domain-like"/>
    <property type="match status" value="1"/>
</dbReference>
<dbReference type="CDD" id="cd07377">
    <property type="entry name" value="WHTH_GntR"/>
    <property type="match status" value="1"/>
</dbReference>
<dbReference type="PANTHER" id="PTHR43537:SF47">
    <property type="entry name" value="REGULATORY PROTEIN GNTR HTH"/>
    <property type="match status" value="1"/>
</dbReference>
<evidence type="ECO:0000313" key="6">
    <source>
        <dbReference type="Proteomes" id="UP000530424"/>
    </source>
</evidence>
<dbReference type="Gene3D" id="1.20.120.530">
    <property type="entry name" value="GntR ligand-binding domain-like"/>
    <property type="match status" value="1"/>
</dbReference>
<dbReference type="PRINTS" id="PR00035">
    <property type="entry name" value="HTHGNTR"/>
</dbReference>
<keyword evidence="3" id="KW-0804">Transcription</keyword>
<evidence type="ECO:0000256" key="1">
    <source>
        <dbReference type="ARBA" id="ARBA00023015"/>
    </source>
</evidence>
<dbReference type="InterPro" id="IPR008920">
    <property type="entry name" value="TF_FadR/GntR_C"/>
</dbReference>
<dbReference type="GO" id="GO:0003677">
    <property type="term" value="F:DNA binding"/>
    <property type="evidence" value="ECO:0007669"/>
    <property type="project" value="UniProtKB-KW"/>
</dbReference>
<evidence type="ECO:0000313" key="5">
    <source>
        <dbReference type="EMBL" id="NYJ02184.1"/>
    </source>
</evidence>
<gene>
    <name evidence="5" type="ORF">HNR19_002882</name>
</gene>
<dbReference type="Pfam" id="PF07729">
    <property type="entry name" value="FCD"/>
    <property type="match status" value="1"/>
</dbReference>
<dbReference type="SUPFAM" id="SSF46785">
    <property type="entry name" value="Winged helix' DNA-binding domain"/>
    <property type="match status" value="1"/>
</dbReference>
<dbReference type="Gene3D" id="1.10.10.10">
    <property type="entry name" value="Winged helix-like DNA-binding domain superfamily/Winged helix DNA-binding domain"/>
    <property type="match status" value="1"/>
</dbReference>